<feature type="domain" description="Teneurin-like YD-shell" evidence="5">
    <location>
        <begin position="869"/>
        <end position="1035"/>
    </location>
</feature>
<dbReference type="PANTHER" id="PTHR32305:SF15">
    <property type="entry name" value="PROTEIN RHSA-RELATED"/>
    <property type="match status" value="1"/>
</dbReference>
<name>A0AAU8K1Y9_9ACTN</name>
<dbReference type="InterPro" id="IPR056823">
    <property type="entry name" value="TEN-like_YD-shell"/>
</dbReference>
<dbReference type="Pfam" id="PF20148">
    <property type="entry name" value="DUF6531"/>
    <property type="match status" value="1"/>
</dbReference>
<feature type="compositionally biased region" description="Basic and acidic residues" evidence="2">
    <location>
        <begin position="1"/>
        <end position="20"/>
    </location>
</feature>
<dbReference type="SUPFAM" id="SSF56399">
    <property type="entry name" value="ADP-ribosylation"/>
    <property type="match status" value="1"/>
</dbReference>
<accession>A0AAU8K1Y9</accession>
<dbReference type="InterPro" id="IPR025051">
    <property type="entry name" value="DUF3990"/>
</dbReference>
<dbReference type="RefSeq" id="WP_354643004.1">
    <property type="nucleotide sequence ID" value="NZ_CP159872.1"/>
</dbReference>
<evidence type="ECO:0000256" key="2">
    <source>
        <dbReference type="SAM" id="MobiDB-lite"/>
    </source>
</evidence>
<dbReference type="InterPro" id="IPR050708">
    <property type="entry name" value="T6SS_VgrG/RHS"/>
</dbReference>
<reference evidence="6" key="1">
    <citation type="submission" date="2024-06" db="EMBL/GenBank/DDBJ databases">
        <title>The genome sequences of Kitasatospora sp. strain HUAS MG31.</title>
        <authorList>
            <person name="Mo P."/>
        </authorList>
    </citation>
    <scope>NUCLEOTIDE SEQUENCE</scope>
    <source>
        <strain evidence="6">HUAS MG31</strain>
    </source>
</reference>
<dbReference type="InterPro" id="IPR006530">
    <property type="entry name" value="YD"/>
</dbReference>
<keyword evidence="1" id="KW-0677">Repeat</keyword>
<dbReference type="PANTHER" id="PTHR32305">
    <property type="match status" value="1"/>
</dbReference>
<feature type="compositionally biased region" description="Pro residues" evidence="2">
    <location>
        <begin position="134"/>
        <end position="151"/>
    </location>
</feature>
<feature type="domain" description="Teneurin-like YD-shell" evidence="5">
    <location>
        <begin position="373"/>
        <end position="549"/>
    </location>
</feature>
<dbReference type="Gene3D" id="3.90.175.10">
    <property type="entry name" value="Diphtheria Toxin, domain 1"/>
    <property type="match status" value="1"/>
</dbReference>
<dbReference type="NCBIfam" id="TIGR03696">
    <property type="entry name" value="Rhs_assc_core"/>
    <property type="match status" value="1"/>
</dbReference>
<dbReference type="KEGG" id="kcm:ABWK59_25830"/>
<feature type="domain" description="DUF6531" evidence="4">
    <location>
        <begin position="173"/>
        <end position="244"/>
    </location>
</feature>
<dbReference type="Gene3D" id="2.180.10.10">
    <property type="entry name" value="RHS repeat-associated core"/>
    <property type="match status" value="3"/>
</dbReference>
<gene>
    <name evidence="6" type="ORF">ABWK59_25830</name>
</gene>
<sequence>MSDGFKHSHEETEKLAEHFKLGSGKLTGSGDTHLGRARHHFGRTKGKGGLAQAAEAGVEQLMESLTKGQKALGKHLDDVGTGLKKTSANHREHEQELTRTLSQITGGKSTPGGPGGGKPSYASILGGGSGGAPKPTPPKPGPPPKPRPPAMRPNSTNPKVQGKPLTARPVKSDPVDIATGDVIFSQTDVGLDAALPLVLARTHLSSYRIGGWYGPSWASTLDQRIELDGEGVLFAAEDGMMLSYPVPEPGAAVQPVEGPRWPLFWDGTPGGGMRITDPHTGLTRHFAVPAEGAGPHARAAGTLQLPLRAVTDRNGHTVEVLYGRGGVPVEVRHSGGYRIGISTEGHRITALALLPREGAEGGEGGEPVELVRFGHDGNGHLATVTDSSRLAMSLTYDGEGRLTGWTDRVGYRYRYVYDRAGRCVQTRGDGGYLDAVFAYDTEQRVTTMTDAVGHRTVYQFDEAGRLERETSPQGAVATFQWDRYGSLLSRTDPLGRTSSFTYDEDGNLAVSTLPDGTTSSASYNDRHQVTELTAMDGARWHYEYDEQGNTVATVDPMGARTAYAFDERGRPVEVTDALGNVSRVTYDAAGLTTSLTESNGAASHTTRDAFGRLSTVTDTLGNTTSFGWTLEGRPAWRQGPDGARHEWTHDAEGRVITYRDPAGGVTRAEYGPFGKVHARTGPAGDRYTFEYDGQLRLVAVTNPAGARWTYRHDPTGEVIEETDFAGRTVTYERDLTGALTARTNAAGQRVEYIRDAQGRTVELRADGRTITFTYDGAGRVLTAGDGRTGVRRSYDPVGRMIAEECEGRVTTFSYDLLGRRTGRRTPGGAESRWTYTAIGRPETLTGPGGELRFHYDRAGREVRRECGQVVFDRRYDGLDRLTGQQVRADGRVLSSQDYAFGPDGALAGTTDHLLGTRTTRLDGRGRITALTGANWQEGYLYDRAGDLVGVQLPHTGDDQGEFAVDGGQLRRAGGTSYEYDAQGRLVRRVRRLLSGGELTWHYTWDSHDQLTSVALPDGTLARYRYDPFGRRRGKQLLAADRATVLDETVFTWAHELLVEQVRTRADRPGQQVTVWEWTPGGQRPLTQTDWLMPAADAPQHEIDRRFHAIVTDLVGTPTELVDEHGTVRWQQRTTLWGSPLPGAVEEVDCPLRFPGQYHDTETGLNYNVFRYYDPATARYLSPDPLGLGGGPNPYGYVLDPRRISDPLGLDPDMIDLYHGTNGNGATSIENLGINPRFDPRAMDFGHGGFYVTDDRDQAHRWARRQGREPGSGGPAVLHFQVSRSELEALNGRRFNDDDEIVDFITRHRNDRNGSRMHNHDHVEGPMLLNLKEWRRGDPMELGGHQIAFHQQPGVDLLSNGYVGRNRRR</sequence>
<dbReference type="Pfam" id="PF05593">
    <property type="entry name" value="RHS_repeat"/>
    <property type="match status" value="4"/>
</dbReference>
<organism evidence="6">
    <name type="scientific">Kitasatospora camelliae</name>
    <dbReference type="NCBI Taxonomy" id="3156397"/>
    <lineage>
        <taxon>Bacteria</taxon>
        <taxon>Bacillati</taxon>
        <taxon>Actinomycetota</taxon>
        <taxon>Actinomycetes</taxon>
        <taxon>Kitasatosporales</taxon>
        <taxon>Streptomycetaceae</taxon>
        <taxon>Kitasatospora</taxon>
    </lineage>
</organism>
<feature type="domain" description="RHS protein conserved region" evidence="3">
    <location>
        <begin position="1109"/>
        <end position="1137"/>
    </location>
</feature>
<feature type="compositionally biased region" description="Gly residues" evidence="2">
    <location>
        <begin position="109"/>
        <end position="118"/>
    </location>
</feature>
<evidence type="ECO:0000256" key="1">
    <source>
        <dbReference type="ARBA" id="ARBA00022737"/>
    </source>
</evidence>
<dbReference type="NCBIfam" id="TIGR01643">
    <property type="entry name" value="YD_repeat_2x"/>
    <property type="match status" value="12"/>
</dbReference>
<protein>
    <submittedName>
        <fullName evidence="6">RHS repeat-associated core domain-containing protein</fullName>
    </submittedName>
</protein>
<dbReference type="Pfam" id="PF13151">
    <property type="entry name" value="DUF3990"/>
    <property type="match status" value="1"/>
</dbReference>
<dbReference type="InterPro" id="IPR022385">
    <property type="entry name" value="Rhs_assc_core"/>
</dbReference>
<evidence type="ECO:0000259" key="3">
    <source>
        <dbReference type="Pfam" id="PF03527"/>
    </source>
</evidence>
<evidence type="ECO:0000313" key="6">
    <source>
        <dbReference type="EMBL" id="XCM82078.1"/>
    </source>
</evidence>
<proteinExistence type="predicted"/>
<evidence type="ECO:0000259" key="4">
    <source>
        <dbReference type="Pfam" id="PF20148"/>
    </source>
</evidence>
<feature type="region of interest" description="Disordered" evidence="2">
    <location>
        <begin position="1"/>
        <end position="34"/>
    </location>
</feature>
<dbReference type="InterPro" id="IPR001826">
    <property type="entry name" value="RHS"/>
</dbReference>
<dbReference type="EMBL" id="CP159872">
    <property type="protein sequence ID" value="XCM82078.1"/>
    <property type="molecule type" value="Genomic_DNA"/>
</dbReference>
<dbReference type="Pfam" id="PF25023">
    <property type="entry name" value="TEN_YD-shell"/>
    <property type="match status" value="2"/>
</dbReference>
<dbReference type="Pfam" id="PF03527">
    <property type="entry name" value="RHS"/>
    <property type="match status" value="1"/>
</dbReference>
<dbReference type="InterPro" id="IPR031325">
    <property type="entry name" value="RHS_repeat"/>
</dbReference>
<dbReference type="InterPro" id="IPR045351">
    <property type="entry name" value="DUF6531"/>
</dbReference>
<feature type="region of interest" description="Disordered" evidence="2">
    <location>
        <begin position="77"/>
        <end position="173"/>
    </location>
</feature>
<evidence type="ECO:0000259" key="5">
    <source>
        <dbReference type="Pfam" id="PF25023"/>
    </source>
</evidence>